<evidence type="ECO:0000313" key="4">
    <source>
        <dbReference type="RefSeq" id="XP_016493314.1"/>
    </source>
</evidence>
<dbReference type="NCBIfam" id="TIGR00756">
    <property type="entry name" value="PPR"/>
    <property type="match status" value="5"/>
</dbReference>
<gene>
    <name evidence="4" type="primary">LOC107812676</name>
</gene>
<dbReference type="InterPro" id="IPR046848">
    <property type="entry name" value="E_motif"/>
</dbReference>
<dbReference type="GeneID" id="107812676"/>
<dbReference type="GO" id="GO:0099402">
    <property type="term" value="P:plant organ development"/>
    <property type="evidence" value="ECO:0007669"/>
    <property type="project" value="UniProtKB-ARBA"/>
</dbReference>
<feature type="repeat" description="PPR" evidence="2">
    <location>
        <begin position="333"/>
        <end position="367"/>
    </location>
</feature>
<dbReference type="PROSITE" id="PS51375">
    <property type="entry name" value="PPR"/>
    <property type="match status" value="6"/>
</dbReference>
<feature type="repeat" description="PPR" evidence="2">
    <location>
        <begin position="99"/>
        <end position="129"/>
    </location>
</feature>
<dbReference type="Pfam" id="PF13041">
    <property type="entry name" value="PPR_2"/>
    <property type="match status" value="3"/>
</dbReference>
<dbReference type="InterPro" id="IPR011990">
    <property type="entry name" value="TPR-like_helical_dom_sf"/>
</dbReference>
<dbReference type="Proteomes" id="UP000790787">
    <property type="component" value="Chromosome 2"/>
</dbReference>
<reference evidence="4" key="2">
    <citation type="submission" date="2025-08" db="UniProtKB">
        <authorList>
            <consortium name="RefSeq"/>
        </authorList>
    </citation>
    <scope>IDENTIFICATION</scope>
    <source>
        <tissue evidence="4">Leaf</tissue>
    </source>
</reference>
<dbReference type="PANTHER" id="PTHR24015:SF1672">
    <property type="entry name" value="OS06G0506100 PROTEIN"/>
    <property type="match status" value="1"/>
</dbReference>
<dbReference type="RefSeq" id="XP_016493314.1">
    <property type="nucleotide sequence ID" value="XM_016637828.2"/>
</dbReference>
<dbReference type="InterPro" id="IPR002885">
    <property type="entry name" value="PPR_rpt"/>
</dbReference>
<name>A0A1S4BX14_TOBAC</name>
<dbReference type="PANTHER" id="PTHR24015">
    <property type="entry name" value="OS07G0578800 PROTEIN-RELATED"/>
    <property type="match status" value="1"/>
</dbReference>
<feature type="repeat" description="PPR" evidence="2">
    <location>
        <begin position="435"/>
        <end position="469"/>
    </location>
</feature>
<dbReference type="Gene3D" id="1.25.40.10">
    <property type="entry name" value="Tetratricopeptide repeat domain"/>
    <property type="match status" value="5"/>
</dbReference>
<dbReference type="SUPFAM" id="SSF48452">
    <property type="entry name" value="TPR-like"/>
    <property type="match status" value="1"/>
</dbReference>
<dbReference type="STRING" id="4097.A0A1S4BX14"/>
<keyword evidence="3" id="KW-1185">Reference proteome</keyword>
<dbReference type="FunFam" id="1.25.40.10:FF:000227">
    <property type="entry name" value="Pentatricopeptide repeat-containing protein At3g13880"/>
    <property type="match status" value="1"/>
</dbReference>
<dbReference type="SMR" id="A0A1S4BX14"/>
<protein>
    <submittedName>
        <fullName evidence="4">Pentatricopeptide repeat-containing protein At3g53360, mitochondrial-like</fullName>
    </submittedName>
</protein>
<dbReference type="OrthoDB" id="185373at2759"/>
<evidence type="ECO:0000256" key="1">
    <source>
        <dbReference type="ARBA" id="ARBA00022737"/>
    </source>
</evidence>
<feature type="repeat" description="PPR" evidence="2">
    <location>
        <begin position="536"/>
        <end position="570"/>
    </location>
</feature>
<dbReference type="OMA" id="QQGFEME"/>
<dbReference type="Pfam" id="PF01535">
    <property type="entry name" value="PPR"/>
    <property type="match status" value="6"/>
</dbReference>
<feature type="repeat" description="PPR" evidence="2">
    <location>
        <begin position="130"/>
        <end position="164"/>
    </location>
</feature>
<reference evidence="3" key="1">
    <citation type="journal article" date="2014" name="Nat. Commun.">
        <title>The tobacco genome sequence and its comparison with those of tomato and potato.</title>
        <authorList>
            <person name="Sierro N."/>
            <person name="Battey J.N."/>
            <person name="Ouadi S."/>
            <person name="Bakaher N."/>
            <person name="Bovet L."/>
            <person name="Willig A."/>
            <person name="Goepfert S."/>
            <person name="Peitsch M.C."/>
            <person name="Ivanov N.V."/>
        </authorList>
    </citation>
    <scope>NUCLEOTIDE SEQUENCE [LARGE SCALE GENOMIC DNA]</scope>
</reference>
<dbReference type="PaxDb" id="4097-A0A1S4BX14"/>
<dbReference type="InterPro" id="IPR046960">
    <property type="entry name" value="PPR_At4g14850-like_plant"/>
</dbReference>
<organism evidence="3 4">
    <name type="scientific">Nicotiana tabacum</name>
    <name type="common">Common tobacco</name>
    <dbReference type="NCBI Taxonomy" id="4097"/>
    <lineage>
        <taxon>Eukaryota</taxon>
        <taxon>Viridiplantae</taxon>
        <taxon>Streptophyta</taxon>
        <taxon>Embryophyta</taxon>
        <taxon>Tracheophyta</taxon>
        <taxon>Spermatophyta</taxon>
        <taxon>Magnoliopsida</taxon>
        <taxon>eudicotyledons</taxon>
        <taxon>Gunneridae</taxon>
        <taxon>Pentapetalae</taxon>
        <taxon>asterids</taxon>
        <taxon>lamiids</taxon>
        <taxon>Solanales</taxon>
        <taxon>Solanaceae</taxon>
        <taxon>Nicotianoideae</taxon>
        <taxon>Nicotianeae</taxon>
        <taxon>Nicotiana</taxon>
    </lineage>
</organism>
<feature type="repeat" description="PPR" evidence="2">
    <location>
        <begin position="231"/>
        <end position="265"/>
    </location>
</feature>
<dbReference type="GO" id="GO:0003723">
    <property type="term" value="F:RNA binding"/>
    <property type="evidence" value="ECO:0000318"/>
    <property type="project" value="GO_Central"/>
</dbReference>
<proteinExistence type="predicted"/>
<dbReference type="KEGG" id="nta:107812676"/>
<dbReference type="FunFam" id="1.25.40.10:FF:000344">
    <property type="entry name" value="Pentatricopeptide repeat-containing protein"/>
    <property type="match status" value="1"/>
</dbReference>
<dbReference type="FunFam" id="1.25.40.10:FF:000158">
    <property type="entry name" value="pentatricopeptide repeat-containing protein At2g33680"/>
    <property type="match status" value="1"/>
</dbReference>
<dbReference type="GO" id="GO:0009451">
    <property type="term" value="P:RNA modification"/>
    <property type="evidence" value="ECO:0000318"/>
    <property type="project" value="GO_Central"/>
</dbReference>
<keyword evidence="1" id="KW-0677">Repeat</keyword>
<dbReference type="FunFam" id="1.25.40.10:FF:000694">
    <property type="entry name" value="Pentatricopeptide repeat-containing protein At3g50420"/>
    <property type="match status" value="1"/>
</dbReference>
<dbReference type="RefSeq" id="XP_016493314.1">
    <property type="nucleotide sequence ID" value="XM_016637828.1"/>
</dbReference>
<dbReference type="Pfam" id="PF20431">
    <property type="entry name" value="E_motif"/>
    <property type="match status" value="1"/>
</dbReference>
<dbReference type="AlphaFoldDB" id="A0A1S4BX14"/>
<sequence>MQIVFTMIKRLISIRSYVNHSVHPSFNNEQSSNDHIIFLCKQKLFKQALEAFELLQRNTSYNLYPSTYAQLVSACSSLRSLQYARKVHSHILSSNYQPDMIFENHLLNMYGKCGSLSDARKVFDEMLERNLVSWTSIIAGYSQNCQENEAVDLYFRMRQCGLTPDQFTFGSVIKACSNMNQVELGKLLHGHVIKSEHGSHLIAQNALIAMYTKFSRINEALAVFLRIKSKDLISWSSMVAGYSQLGYELEALSCFREMLSRGIYKLNEFVFGSVFSACRSLAQAEYGRQIHGLSLKFGLGFDAFVGCAVTDMYARCAWLHSARTAFYQIGNPDLVSWNALIAGFAYGGDPEEAISLFSQMRTLRLTPDDVTIRSLLCAFVSPSALFLGKQVHCYVIKSGFDLEISVSNTLLSMYANCSDLPDAYKIFNEIQKKADLVSWNAILTAFLQQSESGEVFSLFKMMILSSNKPDHITLVNMLGASGKVASLEVGDQVCCYAMKNGLIEDICVMNALIDMYVKCGNMTSSRKLFDSMDNPDAVSWSSLIVGYAQFGYGEEALDLFQKMRYLAVKPNQVTFVGVLTACSHVGRVKEGWLLFRAMETEFGIVPTREHCCCVVDMLARAGCIEEAEVFINQMELDPDIVMWKTLLAACKTRNNLDVGKRAAKKILEIDPSNSAAHVLLCNIFASTGSWKDVASLRGLIRQKGVKKVPGQSWIEVKDRIHVFLAEDCMHPERDRIYSMLDELWLQMLDDDYLPLHI</sequence>
<evidence type="ECO:0000313" key="3">
    <source>
        <dbReference type="Proteomes" id="UP000790787"/>
    </source>
</evidence>
<evidence type="ECO:0000256" key="2">
    <source>
        <dbReference type="PROSITE-ProRule" id="PRU00708"/>
    </source>
</evidence>
<accession>A0A1S4BX14</accession>
<dbReference type="FunFam" id="1.25.40.10:FF:000073">
    <property type="entry name" value="Pentatricopeptide repeat-containing protein chloroplastic"/>
    <property type="match status" value="1"/>
</dbReference>